<accession>A0A380X4K9</accession>
<dbReference type="SUPFAM" id="SSF102816">
    <property type="entry name" value="Putative dsDNA mimic"/>
    <property type="match status" value="1"/>
</dbReference>
<sequence length="112" mass="13037">MVKGGMMKERKKLDPDAAIDMAYDIFLEMAGENLDPADILLFNLQFEERGAVELVETADDWEEEICVLIDPNEYAEVWIGLVNEQDIMDDIFAKCLISYSEDNREYHIIWKK</sequence>
<comment type="similarity">
    <text evidence="1">Belongs to the putative dsDNA mimic protein family.</text>
</comment>
<dbReference type="EMBL" id="UFSW01000001">
    <property type="protein sequence ID" value="SUU97156.1"/>
    <property type="molecule type" value="Genomic_DNA"/>
</dbReference>
<evidence type="ECO:0000313" key="3">
    <source>
        <dbReference type="Proteomes" id="UP000254620"/>
    </source>
</evidence>
<comment type="function">
    <text evidence="1">May act as a double-stranded DNA (dsDNA) mimic. Probably regulates the activity of a dsDNA-binding protein.</text>
</comment>
<dbReference type="NCBIfam" id="NF003469">
    <property type="entry name" value="PRK05094.1"/>
    <property type="match status" value="1"/>
</dbReference>
<evidence type="ECO:0000313" key="2">
    <source>
        <dbReference type="EMBL" id="SUU97156.1"/>
    </source>
</evidence>
<dbReference type="InterPro" id="IPR007376">
    <property type="entry name" value="dsDNA_mimic_put"/>
</dbReference>
<organism evidence="2 3">
    <name type="scientific">Avibacterium paragallinarum</name>
    <name type="common">Haemophilus gallinarum</name>
    <dbReference type="NCBI Taxonomy" id="728"/>
    <lineage>
        <taxon>Bacteria</taxon>
        <taxon>Pseudomonadati</taxon>
        <taxon>Pseudomonadota</taxon>
        <taxon>Gammaproteobacteria</taxon>
        <taxon>Pasteurellales</taxon>
        <taxon>Pasteurellaceae</taxon>
        <taxon>Avibacterium</taxon>
    </lineage>
</organism>
<dbReference type="InterPro" id="IPR036763">
    <property type="entry name" value="Put_dsDNA_mimic_sf"/>
</dbReference>
<gene>
    <name evidence="2" type="ORF">NCTC10926_00527</name>
</gene>
<dbReference type="HAMAP" id="MF_00680">
    <property type="entry name" value="UPF0263"/>
    <property type="match status" value="1"/>
</dbReference>
<dbReference type="AlphaFoldDB" id="A0A380X4K9"/>
<dbReference type="Proteomes" id="UP000254620">
    <property type="component" value="Unassembled WGS sequence"/>
</dbReference>
<evidence type="ECO:0000256" key="1">
    <source>
        <dbReference type="HAMAP-Rule" id="MF_00680"/>
    </source>
</evidence>
<protein>
    <recommendedName>
        <fullName evidence="1">Putative double-stranded DNA mimic protein NCTC10926_00527</fullName>
    </recommendedName>
</protein>
<name>A0A380X4K9_AVIPA</name>
<proteinExistence type="inferred from homology"/>
<reference evidence="2 3" key="1">
    <citation type="submission" date="2018-06" db="EMBL/GenBank/DDBJ databases">
        <authorList>
            <consortium name="Pathogen Informatics"/>
            <person name="Doyle S."/>
        </authorList>
    </citation>
    <scope>NUCLEOTIDE SEQUENCE [LARGE SCALE GENOMIC DNA]</scope>
    <source>
        <strain evidence="2 3">NCTC10926</strain>
    </source>
</reference>
<dbReference type="PIRSF" id="PIRSF004916">
    <property type="entry name" value="UCP004916"/>
    <property type="match status" value="1"/>
</dbReference>
<dbReference type="Pfam" id="PF04269">
    <property type="entry name" value="DUF440"/>
    <property type="match status" value="1"/>
</dbReference>
<dbReference type="Gene3D" id="3.10.450.140">
    <property type="entry name" value="dsDNA mimic, putative"/>
    <property type="match status" value="1"/>
</dbReference>